<feature type="compositionally biased region" description="Low complexity" evidence="1">
    <location>
        <begin position="18"/>
        <end position="47"/>
    </location>
</feature>
<feature type="transmembrane region" description="Helical" evidence="2">
    <location>
        <begin position="182"/>
        <end position="203"/>
    </location>
</feature>
<evidence type="ECO:0000256" key="1">
    <source>
        <dbReference type="SAM" id="MobiDB-lite"/>
    </source>
</evidence>
<keyword evidence="2" id="KW-0812">Transmembrane</keyword>
<keyword evidence="2" id="KW-1133">Transmembrane helix</keyword>
<dbReference type="PIRSF" id="PIRSF009160">
    <property type="entry name" value="UCP009160"/>
    <property type="match status" value="1"/>
</dbReference>
<dbReference type="PANTHER" id="PTHR41282">
    <property type="entry name" value="CONSERVED TRANSMEMBRANE PROTEIN-RELATED"/>
    <property type="match status" value="1"/>
</dbReference>
<evidence type="ECO:0000313" key="3">
    <source>
        <dbReference type="EMBL" id="AQP51429.1"/>
    </source>
</evidence>
<dbReference type="EMBL" id="CP019607">
    <property type="protein sequence ID" value="AQP51429.1"/>
    <property type="molecule type" value="Genomic_DNA"/>
</dbReference>
<feature type="transmembrane region" description="Helical" evidence="2">
    <location>
        <begin position="147"/>
        <end position="170"/>
    </location>
</feature>
<dbReference type="Proteomes" id="UP000188235">
    <property type="component" value="Chromosome"/>
</dbReference>
<feature type="transmembrane region" description="Helical" evidence="2">
    <location>
        <begin position="97"/>
        <end position="116"/>
    </location>
</feature>
<dbReference type="InterPro" id="IPR010539">
    <property type="entry name" value="BaxI_1-like"/>
</dbReference>
<accession>A0A1Q2CZ65</accession>
<dbReference type="Pfam" id="PF12811">
    <property type="entry name" value="BaxI_1"/>
    <property type="match status" value="1"/>
</dbReference>
<sequence length="281" mass="30179">MANPIIGRPDAFTRHSTPQQTYPQGYGQQQAPGQDPYQQQFPQQQGPTYNPYQQPASTGAVMTLDDVIAKTAITLGVVAAAAVLAFLFIPVQLLTPALIGSGIVGLVTVFLVAGRAKLPIGGVLFYAVVEGIFVGAFSKFFELMWPGIVVNAVLATFVTAAATLAAYKFFNIRVTDKFRKVVTIATMSLAGVLLVNFVLFLFGVNTPIREVGSGAGWLAIGISVVAVLLAVLNLITDFDSVERGIAAQAPAQESWRAAFGITITMVWLYTEILRILSYFRD</sequence>
<gene>
    <name evidence="3" type="ORF">BW733_12005</name>
</gene>
<feature type="transmembrane region" description="Helical" evidence="2">
    <location>
        <begin position="123"/>
        <end position="141"/>
    </location>
</feature>
<organism evidence="3 4">
    <name type="scientific">Tessaracoccus flavescens</name>
    <dbReference type="NCBI Taxonomy" id="399497"/>
    <lineage>
        <taxon>Bacteria</taxon>
        <taxon>Bacillati</taxon>
        <taxon>Actinomycetota</taxon>
        <taxon>Actinomycetes</taxon>
        <taxon>Propionibacteriales</taxon>
        <taxon>Propionibacteriaceae</taxon>
        <taxon>Tessaracoccus</taxon>
    </lineage>
</organism>
<dbReference type="RefSeq" id="WP_077350731.1">
    <property type="nucleotide sequence ID" value="NZ_CP019607.1"/>
</dbReference>
<evidence type="ECO:0008006" key="5">
    <source>
        <dbReference type="Google" id="ProtNLM"/>
    </source>
</evidence>
<dbReference type="PANTHER" id="PTHR41282:SF1">
    <property type="entry name" value="CONSERVED TRANSMEMBRANE PROTEIN-RELATED"/>
    <property type="match status" value="1"/>
</dbReference>
<dbReference type="AlphaFoldDB" id="A0A1Q2CZ65"/>
<feature type="transmembrane region" description="Helical" evidence="2">
    <location>
        <begin position="72"/>
        <end position="91"/>
    </location>
</feature>
<feature type="transmembrane region" description="Helical" evidence="2">
    <location>
        <begin position="257"/>
        <end position="279"/>
    </location>
</feature>
<keyword evidence="2" id="KW-0472">Membrane</keyword>
<dbReference type="OrthoDB" id="116480at2"/>
<name>A0A1Q2CZ65_9ACTN</name>
<evidence type="ECO:0000256" key="2">
    <source>
        <dbReference type="SAM" id="Phobius"/>
    </source>
</evidence>
<reference evidence="3 4" key="1">
    <citation type="journal article" date="2008" name="Int. J. Syst. Evol. Microbiol.">
        <title>Tessaracoccus flavescens sp. nov., isolated from marine sediment.</title>
        <authorList>
            <person name="Lee D.W."/>
            <person name="Lee S.D."/>
        </authorList>
    </citation>
    <scope>NUCLEOTIDE SEQUENCE [LARGE SCALE GENOMIC DNA]</scope>
    <source>
        <strain evidence="3 4">SST-39T</strain>
    </source>
</reference>
<evidence type="ECO:0000313" key="4">
    <source>
        <dbReference type="Proteomes" id="UP000188235"/>
    </source>
</evidence>
<dbReference type="KEGG" id="tfa:BW733_12005"/>
<protein>
    <recommendedName>
        <fullName evidence="5">Bax inhibitor 1 like family protein</fullName>
    </recommendedName>
</protein>
<keyword evidence="4" id="KW-1185">Reference proteome</keyword>
<proteinExistence type="predicted"/>
<feature type="region of interest" description="Disordered" evidence="1">
    <location>
        <begin position="1"/>
        <end position="49"/>
    </location>
</feature>
<feature type="transmembrane region" description="Helical" evidence="2">
    <location>
        <begin position="215"/>
        <end position="236"/>
    </location>
</feature>